<organism evidence="4 5">
    <name type="scientific">Allomyces macrogynus (strain ATCC 38327)</name>
    <name type="common">Allomyces javanicus var. macrogynus</name>
    <dbReference type="NCBI Taxonomy" id="578462"/>
    <lineage>
        <taxon>Eukaryota</taxon>
        <taxon>Fungi</taxon>
        <taxon>Fungi incertae sedis</taxon>
        <taxon>Blastocladiomycota</taxon>
        <taxon>Blastocladiomycetes</taxon>
        <taxon>Blastocladiales</taxon>
        <taxon>Blastocladiaceae</taxon>
        <taxon>Allomyces</taxon>
    </lineage>
</organism>
<evidence type="ECO:0000313" key="4">
    <source>
        <dbReference type="EMBL" id="KNE65357.1"/>
    </source>
</evidence>
<dbReference type="PROSITE" id="PS51526">
    <property type="entry name" value="RFX_DBD"/>
    <property type="match status" value="1"/>
</dbReference>
<dbReference type="InterPro" id="IPR057321">
    <property type="entry name" value="RFX1-4/6/8-like_BCD"/>
</dbReference>
<dbReference type="InterPro" id="IPR003150">
    <property type="entry name" value="DNA-bd_RFX"/>
</dbReference>
<dbReference type="VEuPathDB" id="FungiDB:AMAG_10999"/>
<feature type="compositionally biased region" description="Low complexity" evidence="2">
    <location>
        <begin position="1"/>
        <end position="23"/>
    </location>
</feature>
<keyword evidence="5" id="KW-1185">Reference proteome</keyword>
<feature type="region of interest" description="Disordered" evidence="2">
    <location>
        <begin position="669"/>
        <end position="751"/>
    </location>
</feature>
<feature type="region of interest" description="Disordered" evidence="2">
    <location>
        <begin position="578"/>
        <end position="612"/>
    </location>
</feature>
<feature type="compositionally biased region" description="Pro residues" evidence="2">
    <location>
        <begin position="597"/>
        <end position="607"/>
    </location>
</feature>
<dbReference type="GO" id="GO:0000978">
    <property type="term" value="F:RNA polymerase II cis-regulatory region sequence-specific DNA binding"/>
    <property type="evidence" value="ECO:0007669"/>
    <property type="project" value="TreeGrafter"/>
</dbReference>
<protein>
    <recommendedName>
        <fullName evidence="3">RFX-type winged-helix domain-containing protein</fullName>
    </recommendedName>
</protein>
<dbReference type="Proteomes" id="UP000054350">
    <property type="component" value="Unassembled WGS sequence"/>
</dbReference>
<dbReference type="SUPFAM" id="SSF46785">
    <property type="entry name" value="Winged helix' DNA-binding domain"/>
    <property type="match status" value="1"/>
</dbReference>
<feature type="region of interest" description="Disordered" evidence="2">
    <location>
        <begin position="1"/>
        <end position="62"/>
    </location>
</feature>
<dbReference type="Pfam" id="PF25340">
    <property type="entry name" value="BCD_RFX"/>
    <property type="match status" value="1"/>
</dbReference>
<dbReference type="FunFam" id="1.10.10.10:FF:000422">
    <property type="entry name" value="DNA-binding protein RFX7"/>
    <property type="match status" value="1"/>
</dbReference>
<reference evidence="5" key="2">
    <citation type="submission" date="2009-11" db="EMBL/GenBank/DDBJ databases">
        <title>The Genome Sequence of Allomyces macrogynus strain ATCC 38327.</title>
        <authorList>
            <consortium name="The Broad Institute Genome Sequencing Platform"/>
            <person name="Russ C."/>
            <person name="Cuomo C."/>
            <person name="Shea T."/>
            <person name="Young S.K."/>
            <person name="Zeng Q."/>
            <person name="Koehrsen M."/>
            <person name="Haas B."/>
            <person name="Borodovsky M."/>
            <person name="Guigo R."/>
            <person name="Alvarado L."/>
            <person name="Berlin A."/>
            <person name="Borenstein D."/>
            <person name="Chen Z."/>
            <person name="Engels R."/>
            <person name="Freedman E."/>
            <person name="Gellesch M."/>
            <person name="Goldberg J."/>
            <person name="Griggs A."/>
            <person name="Gujja S."/>
            <person name="Heiman D."/>
            <person name="Hepburn T."/>
            <person name="Howarth C."/>
            <person name="Jen D."/>
            <person name="Larson L."/>
            <person name="Lewis B."/>
            <person name="Mehta T."/>
            <person name="Park D."/>
            <person name="Pearson M."/>
            <person name="Roberts A."/>
            <person name="Saif S."/>
            <person name="Shenoy N."/>
            <person name="Sisk P."/>
            <person name="Stolte C."/>
            <person name="Sykes S."/>
            <person name="Walk T."/>
            <person name="White J."/>
            <person name="Yandava C."/>
            <person name="Burger G."/>
            <person name="Gray M.W."/>
            <person name="Holland P.W.H."/>
            <person name="King N."/>
            <person name="Lang F.B.F."/>
            <person name="Roger A.J."/>
            <person name="Ruiz-Trillo I."/>
            <person name="Lander E."/>
            <person name="Nusbaum C."/>
        </authorList>
    </citation>
    <scope>NUCLEOTIDE SEQUENCE [LARGE SCALE GENOMIC DNA]</scope>
    <source>
        <strain evidence="5">ATCC 38327</strain>
    </source>
</reference>
<dbReference type="eggNOG" id="KOG3712">
    <property type="taxonomic scope" value="Eukaryota"/>
</dbReference>
<dbReference type="PANTHER" id="PTHR12619">
    <property type="entry name" value="RFX TRANSCRIPTION FACTOR FAMILY"/>
    <property type="match status" value="1"/>
</dbReference>
<accession>A0A0L0SS58</accession>
<evidence type="ECO:0000259" key="3">
    <source>
        <dbReference type="PROSITE" id="PS51526"/>
    </source>
</evidence>
<evidence type="ECO:0000256" key="1">
    <source>
        <dbReference type="ARBA" id="ARBA00023125"/>
    </source>
</evidence>
<dbReference type="InterPro" id="IPR036388">
    <property type="entry name" value="WH-like_DNA-bd_sf"/>
</dbReference>
<feature type="region of interest" description="Disordered" evidence="2">
    <location>
        <begin position="92"/>
        <end position="116"/>
    </location>
</feature>
<sequence length="751" mass="80952">MQSIAAMLATAQAQSQALTQPPTTHAPGPAPMQVPASPTSQTQPLPPPPQAQQPAQPAAAPAAAAAAAVGTAPSVIPPPVIPPPIVPEQAAGVAATAAATQQHAGDDYDPTADGQDQSQEALRFAAEIRQDTINNTLSVAELADRAREAASGQAGDRDRFLFGSTWLHRNFEAAEEYNMPRQDVYDQYKLYCDTMSVPLVSSPMFGKIVKIMFPELKTRRLGTRGQSRYHYCGIRVKGSHDPANASQELQNPFSALLMSGIPQGMTLNPMYGSNGQGPRIPLPDFPPITESFVPLGTPLEAIIQFVQAYKIHSQQILDALQTMQFPHVEVLLRSFWTTLPEASRRLVNSPESIELIWRCDSILYDTIMNVLLPNPMHQLPMPVTQAVRHFARQLESWILAAMDGYYPMLVARKVEVAKVFAQQLKRHTSLNFLAQAAAAVLETAEQMHAMFLEWSRLDFEGIKDQASWVTECRKVEVTQIAEMEVKNLLTSSSKLDQWTVWLDSVIARFLDEKLDPARYIHQARQFLMKWNFYTALCLRDLTLRSMSTFGAFHIVILFLNEYLFFVVEQRIANVQSLAAPPPPPPMPSGAPDMGMYAPPPPQQPQPHDPTAMVTLAPPPPPATASSAVQNADMLLSSMGIGGAGGMPVTTTPFMVAPPPAAATGAMSPPFGTAPPPIPPTSAAAGPAPFASVASPPQVPVQATGPPVSVADDRHAHKPPLAQPMRVNQADEPMAVDGAEGAGAGTTAPPSS</sequence>
<dbReference type="STRING" id="578462.A0A0L0SS58"/>
<feature type="compositionally biased region" description="Pro residues" evidence="2">
    <location>
        <begin position="579"/>
        <end position="588"/>
    </location>
</feature>
<name>A0A0L0SS58_ALLM3</name>
<dbReference type="GO" id="GO:0000981">
    <property type="term" value="F:DNA-binding transcription factor activity, RNA polymerase II-specific"/>
    <property type="evidence" value="ECO:0007669"/>
    <property type="project" value="TreeGrafter"/>
</dbReference>
<dbReference type="InterPro" id="IPR036390">
    <property type="entry name" value="WH_DNA-bd_sf"/>
</dbReference>
<dbReference type="OrthoDB" id="10056949at2759"/>
<dbReference type="Gene3D" id="1.10.10.10">
    <property type="entry name" value="Winged helix-like DNA-binding domain superfamily/Winged helix DNA-binding domain"/>
    <property type="match status" value="1"/>
</dbReference>
<reference evidence="4 5" key="1">
    <citation type="submission" date="2009-11" db="EMBL/GenBank/DDBJ databases">
        <title>Annotation of Allomyces macrogynus ATCC 38327.</title>
        <authorList>
            <consortium name="The Broad Institute Genome Sequencing Platform"/>
            <person name="Russ C."/>
            <person name="Cuomo C."/>
            <person name="Burger G."/>
            <person name="Gray M.W."/>
            <person name="Holland P.W.H."/>
            <person name="King N."/>
            <person name="Lang F.B.F."/>
            <person name="Roger A.J."/>
            <person name="Ruiz-Trillo I."/>
            <person name="Young S.K."/>
            <person name="Zeng Q."/>
            <person name="Gargeya S."/>
            <person name="Fitzgerald M."/>
            <person name="Haas B."/>
            <person name="Abouelleil A."/>
            <person name="Alvarado L."/>
            <person name="Arachchi H.M."/>
            <person name="Berlin A."/>
            <person name="Chapman S.B."/>
            <person name="Gearin G."/>
            <person name="Goldberg J."/>
            <person name="Griggs A."/>
            <person name="Gujja S."/>
            <person name="Hansen M."/>
            <person name="Heiman D."/>
            <person name="Howarth C."/>
            <person name="Larimer J."/>
            <person name="Lui A."/>
            <person name="MacDonald P.J.P."/>
            <person name="McCowen C."/>
            <person name="Montmayeur A."/>
            <person name="Murphy C."/>
            <person name="Neiman D."/>
            <person name="Pearson M."/>
            <person name="Priest M."/>
            <person name="Roberts A."/>
            <person name="Saif S."/>
            <person name="Shea T."/>
            <person name="Sisk P."/>
            <person name="Stolte C."/>
            <person name="Sykes S."/>
            <person name="Wortman J."/>
            <person name="Nusbaum C."/>
            <person name="Birren B."/>
        </authorList>
    </citation>
    <scope>NUCLEOTIDE SEQUENCE [LARGE SCALE GENOMIC DNA]</scope>
    <source>
        <strain evidence="4 5">ATCC 38327</strain>
    </source>
</reference>
<dbReference type="Pfam" id="PF02257">
    <property type="entry name" value="RFX_DNA_binding"/>
    <property type="match status" value="1"/>
</dbReference>
<feature type="compositionally biased region" description="Low complexity" evidence="2">
    <location>
        <begin position="52"/>
        <end position="62"/>
    </location>
</feature>
<dbReference type="InterPro" id="IPR039779">
    <property type="entry name" value="RFX-like"/>
</dbReference>
<proteinExistence type="predicted"/>
<dbReference type="PANTHER" id="PTHR12619:SF5">
    <property type="entry name" value="TRANSCRIPTION FACTOR RFX4"/>
    <property type="match status" value="1"/>
</dbReference>
<keyword evidence="1" id="KW-0238">DNA-binding</keyword>
<dbReference type="EMBL" id="GG745347">
    <property type="protein sequence ID" value="KNE65357.1"/>
    <property type="molecule type" value="Genomic_DNA"/>
</dbReference>
<evidence type="ECO:0000256" key="2">
    <source>
        <dbReference type="SAM" id="MobiDB-lite"/>
    </source>
</evidence>
<gene>
    <name evidence="4" type="ORF">AMAG_10999</name>
</gene>
<feature type="domain" description="RFX-type winged-helix" evidence="3">
    <location>
        <begin position="163"/>
        <end position="238"/>
    </location>
</feature>
<evidence type="ECO:0000313" key="5">
    <source>
        <dbReference type="Proteomes" id="UP000054350"/>
    </source>
</evidence>
<dbReference type="AlphaFoldDB" id="A0A0L0SS58"/>
<feature type="compositionally biased region" description="Low complexity" evidence="2">
    <location>
        <begin position="680"/>
        <end position="703"/>
    </location>
</feature>
<feature type="compositionally biased region" description="Low complexity" evidence="2">
    <location>
        <begin position="92"/>
        <end position="103"/>
    </location>
</feature>